<sequence length="540" mass="57164">MTPATTTIETMATPGRLDPITTEVIGSALFAITEEMSGALMRTAYSPNIRERGDCSTGLFDAEGRVLAQSQRLPLHMGSLLGSVQAVHRAHPADTLRPGDMFVANDPYHGGGSHLPDVNVVAPIFSHDRLIGYAASTAHHSDVGGIAAGSESADCREIFQEGLRLPPVRLVEAGRVNEDVIAIVALNSRVPGDRGGDLRAQIAANRVAEQRLIELDDRYGSENLRGYLEALLEATEKRIRARYAEIAPGVYEHDEYMDPLPDGTPLRIHVRLEVRDGRLIFDFAGSSPQMPYARNVPLAATAATAFCVVKTLLDPGIATNDGFYRSVEIHAPESTIVNPVEPAPVGARALSCGVLADAIAGVLSLAAPDRIVAGSGPHQLVVLAGLDDRSGSYFVNYETIAGALGATAAYDGLDAVRIYASGAANLPVEALERAFPLRIERYELRDGSGGVGAHSGGRGIRRDYRILSESAQISLTGERHVEPALGVAGGGDGAPGRFLLNPGTEDETELPRIARDLLLRAGDVLRVETPGGAGYGEAGR</sequence>
<dbReference type="EMBL" id="BAABBX010000005">
    <property type="protein sequence ID" value="GAA4186095.1"/>
    <property type="molecule type" value="Genomic_DNA"/>
</dbReference>
<evidence type="ECO:0000259" key="1">
    <source>
        <dbReference type="Pfam" id="PF02538"/>
    </source>
</evidence>
<dbReference type="RefSeq" id="WP_344774261.1">
    <property type="nucleotide sequence ID" value="NZ_BAABBX010000005.1"/>
</dbReference>
<feature type="domain" description="Hydantoinase B/oxoprolinase" evidence="1">
    <location>
        <begin position="18"/>
        <end position="537"/>
    </location>
</feature>
<dbReference type="PANTHER" id="PTHR11365">
    <property type="entry name" value="5-OXOPROLINASE RELATED"/>
    <property type="match status" value="1"/>
</dbReference>
<accession>A0ABP8ALU0</accession>
<comment type="caution">
    <text evidence="2">The sequence shown here is derived from an EMBL/GenBank/DDBJ whole genome shotgun (WGS) entry which is preliminary data.</text>
</comment>
<keyword evidence="3" id="KW-1185">Reference proteome</keyword>
<gene>
    <name evidence="2" type="ORF">GCM10022288_09090</name>
</gene>
<reference evidence="3" key="1">
    <citation type="journal article" date="2019" name="Int. J. Syst. Evol. Microbiol.">
        <title>The Global Catalogue of Microorganisms (GCM) 10K type strain sequencing project: providing services to taxonomists for standard genome sequencing and annotation.</title>
        <authorList>
            <consortium name="The Broad Institute Genomics Platform"/>
            <consortium name="The Broad Institute Genome Sequencing Center for Infectious Disease"/>
            <person name="Wu L."/>
            <person name="Ma J."/>
        </authorList>
    </citation>
    <scope>NUCLEOTIDE SEQUENCE [LARGE SCALE GENOMIC DNA]</scope>
    <source>
        <strain evidence="3">JCM 17593</strain>
    </source>
</reference>
<dbReference type="PANTHER" id="PTHR11365:SF23">
    <property type="entry name" value="HYPOTHETICAL 5-OXOPROLINASE (EUROFUNG)-RELATED"/>
    <property type="match status" value="1"/>
</dbReference>
<dbReference type="Pfam" id="PF02538">
    <property type="entry name" value="Hydantoinase_B"/>
    <property type="match status" value="1"/>
</dbReference>
<dbReference type="Proteomes" id="UP001500213">
    <property type="component" value="Unassembled WGS sequence"/>
</dbReference>
<dbReference type="InterPro" id="IPR003692">
    <property type="entry name" value="Hydantoinase_B"/>
</dbReference>
<dbReference type="InterPro" id="IPR045079">
    <property type="entry name" value="Oxoprolinase-like"/>
</dbReference>
<evidence type="ECO:0000313" key="3">
    <source>
        <dbReference type="Proteomes" id="UP001500213"/>
    </source>
</evidence>
<name>A0ABP8ALU0_9MICO</name>
<organism evidence="2 3">
    <name type="scientific">Gryllotalpicola kribbensis</name>
    <dbReference type="NCBI Taxonomy" id="993084"/>
    <lineage>
        <taxon>Bacteria</taxon>
        <taxon>Bacillati</taxon>
        <taxon>Actinomycetota</taxon>
        <taxon>Actinomycetes</taxon>
        <taxon>Micrococcales</taxon>
        <taxon>Microbacteriaceae</taxon>
        <taxon>Gryllotalpicola</taxon>
    </lineage>
</organism>
<protein>
    <submittedName>
        <fullName evidence="2">Hydantoinase B/oxoprolinase family protein</fullName>
    </submittedName>
</protein>
<evidence type="ECO:0000313" key="2">
    <source>
        <dbReference type="EMBL" id="GAA4186095.1"/>
    </source>
</evidence>
<proteinExistence type="predicted"/>